<feature type="region of interest" description="Disordered" evidence="1">
    <location>
        <begin position="754"/>
        <end position="843"/>
    </location>
</feature>
<sequence length="1705" mass="173705">MQPGAAVEFLEQFAETAPKAYLQRQPSGQSLLRELYAHAAEAGLVPAGAGGDDIARLHALFDVALDHGMGGLVRDYVAEVCSDRLLTSSDPVEAFLLDGECVRRWVQKLLAVSRSRLASWLARGLASLSSAGLLPKELARLRMLQLVAEDLQPQGGAPQQAQHAQQAQQAAEPAEVTEARRLVQCAQVLTWLAGQQGGFERPTGRFFSEQEWRSVAAKRRDGAAAAAGGAGLFLADLAADLAALGCDGIAYPPPSPDRLLSTLFLSGAAGGSAASPAGKAGAGAAGSSSSSGGSEAAFRAKLALLAYYLADGGFMQPGAIVQGLQSQFHIPPATAHAWLLQQLLDDAQTADPSGAAALQRAADLAPLADAAPLPYKVVLAFMTRGKLDVALTLLRQRPETPVSLEEASVVLAVRLRNGLLGEAFLGIRRHLAAIAAAAPSPATAVQEQARAAEVLVGQLLQHAALSRPTCVYAAVRMPFGAAEEQAAVAWLEVQAAGGTIEAALMLPIYYLLRGRTPEALHAYARFCPRTPATQAQQELAALLTEAARLLPAPQRALIVQQGAAPALLPAEGGDGEEAAGVALIGGSIPDVTAEGAAARPLVAVGPTAAEAPLVGSIPVLLEQQRLAVAADQTASDGEAAAGGAGGGGAAAAQKGSAQQAQPMLFSAPAAGHCSNPACGDSVFHTPCVVEHLEKTLRASKGSAFGSKAWASVQVKLRQRPHAMFASSREQKMPQRCPCCKEGYIESAEPVKPEAARKLTPMPPPPDPLPLSPRAPRAAAGPAARPAAVPGQRPMQAAAPPAKKAAAAPQQGRVAGNGGGGHASNGCGGGMGRSRSGGGSGWGGTKQYVLRPLPPPTTNAWAAGSAGVAATAASLADADRQEADKAARLRADAQAREEAFLALSCDALDAMRAHKRHQAAATLVEMGYEYDAAAAAAEAAGGSTELAAHLLMGGALSSAHVGPICVTDEARELLDLGARLGLPPTEVEEALMDAEGDWRQAAAVLSSAAAVQREAVAAAAVAPRHRGAAAGGPSTATKGDNYGWGEWAEEPAQPAVLPRAAAATAVEGDNYGWGPGPQDYAHATQAAAIEEGVWEAVPPGSEWDTSPRPPDAQPAAPQQGSYSGGRAVDSYGWLIEQEQPPPAAQAVAHGDYSVGGGWGGQGLQSATMGARAGNTQLGSPGSSSSAPACGLCACAINESEERCLGTCEAGCRCSFHLPCVVKAVEQAVRANMAASRQRKFGEVMLSKITKRPAEAVKEWLRRHPPPLCPACNVAPLVAAHVHKPAAAKSARNTAAAWAPATAAVRSLPQAGSRSAGRVAAAAPNGASHPWLGSTQSRRVPPAPPPARMSSFAAEQERQAAEQQAREAILRQAAAARKQEKAAQAAAQQAAQKLATAAAAQQAVLAQAQVQPSETAAVTVQQEGAVLLSEAALDLMRGHKRRDCARSLRDMGFGVRECLAATVAWGGELEPSAAALLEGRAAPSGIATCVAREARQLVEAGSRLGLAAAAVEAVLVALDGDWEQAQRQLKHQVEAASAAASAATLHAPSSRSLGSAVAGAVALSRCSSSGTAVGLTPAQAIYSYEGAYLGSGGGWEAMAADNVASGQYASLEAQASTTAAGWTAPGAQLEDAATLWAAPAAASAAADPQQFWPGVAAEDSACGWAGSLDGSTAGKAPGNWPAQPSGEQQQSDEAEVADLMCLLGLSS</sequence>
<gene>
    <name evidence="3" type="ORF">C2E21_2668</name>
</gene>
<dbReference type="InterPro" id="IPR015940">
    <property type="entry name" value="UBA"/>
</dbReference>
<dbReference type="GO" id="GO:0004842">
    <property type="term" value="F:ubiquitin-protein transferase activity"/>
    <property type="evidence" value="ECO:0007669"/>
    <property type="project" value="InterPro"/>
</dbReference>
<feature type="compositionally biased region" description="Low complexity" evidence="1">
    <location>
        <begin position="773"/>
        <end position="813"/>
    </location>
</feature>
<feature type="region of interest" description="Disordered" evidence="1">
    <location>
        <begin position="1664"/>
        <end position="1691"/>
    </location>
</feature>
<feature type="compositionally biased region" description="Basic and acidic residues" evidence="1">
    <location>
        <begin position="1353"/>
        <end position="1363"/>
    </location>
</feature>
<feature type="region of interest" description="Disordered" evidence="1">
    <location>
        <begin position="154"/>
        <end position="173"/>
    </location>
</feature>
<feature type="compositionally biased region" description="Pro residues" evidence="1">
    <location>
        <begin position="760"/>
        <end position="772"/>
    </location>
</feature>
<accession>A0A2P6TZ92</accession>
<dbReference type="GO" id="GO:0016874">
    <property type="term" value="F:ligase activity"/>
    <property type="evidence" value="ECO:0007669"/>
    <property type="project" value="UniProtKB-KW"/>
</dbReference>
<feature type="region of interest" description="Disordered" evidence="1">
    <location>
        <begin position="1313"/>
        <end position="1363"/>
    </location>
</feature>
<keyword evidence="4" id="KW-1185">Reference proteome</keyword>
<feature type="domain" description="UBA" evidence="2">
    <location>
        <begin position="911"/>
        <end position="953"/>
    </location>
</feature>
<protein>
    <submittedName>
        <fullName evidence="3">E3 ubiquitin-ligase HOS1</fullName>
    </submittedName>
</protein>
<evidence type="ECO:0000313" key="4">
    <source>
        <dbReference type="Proteomes" id="UP000239899"/>
    </source>
</evidence>
<dbReference type="OrthoDB" id="20729at2759"/>
<dbReference type="STRING" id="3076.A0A2P6TZ92"/>
<evidence type="ECO:0000259" key="2">
    <source>
        <dbReference type="PROSITE" id="PS50030"/>
    </source>
</evidence>
<comment type="caution">
    <text evidence="3">The sequence shown here is derived from an EMBL/GenBank/DDBJ whole genome shotgun (WGS) entry which is preliminary data.</text>
</comment>
<dbReference type="EMBL" id="LHPG02000004">
    <property type="protein sequence ID" value="PRW59389.1"/>
    <property type="molecule type" value="Genomic_DNA"/>
</dbReference>
<feature type="compositionally biased region" description="Gly residues" evidence="1">
    <location>
        <begin position="814"/>
        <end position="843"/>
    </location>
</feature>
<dbReference type="PANTHER" id="PTHR47358:SF2">
    <property type="entry name" value="E3 UBIQUITIN-PROTEIN LIGASE HOS1"/>
    <property type="match status" value="1"/>
</dbReference>
<proteinExistence type="predicted"/>
<dbReference type="Proteomes" id="UP000239899">
    <property type="component" value="Unassembled WGS sequence"/>
</dbReference>
<feature type="region of interest" description="Disordered" evidence="1">
    <location>
        <begin position="1096"/>
        <end position="1123"/>
    </location>
</feature>
<evidence type="ECO:0000256" key="1">
    <source>
        <dbReference type="SAM" id="MobiDB-lite"/>
    </source>
</evidence>
<dbReference type="PROSITE" id="PS50030">
    <property type="entry name" value="UBA"/>
    <property type="match status" value="1"/>
</dbReference>
<reference evidence="3 4" key="1">
    <citation type="journal article" date="2018" name="Plant J.">
        <title>Genome sequences of Chlorella sorokiniana UTEX 1602 and Micractinium conductrix SAG 241.80: implications to maltose excretion by a green alga.</title>
        <authorList>
            <person name="Arriola M.B."/>
            <person name="Velmurugan N."/>
            <person name="Zhang Y."/>
            <person name="Plunkett M.H."/>
            <person name="Hondzo H."/>
            <person name="Barney B.M."/>
        </authorList>
    </citation>
    <scope>NUCLEOTIDE SEQUENCE [LARGE SCALE GENOMIC DNA]</scope>
    <source>
        <strain evidence="4">UTEX 1602</strain>
    </source>
</reference>
<feature type="compositionally biased region" description="Low complexity" evidence="1">
    <location>
        <begin position="1313"/>
        <end position="1326"/>
    </location>
</feature>
<dbReference type="PANTHER" id="PTHR47358">
    <property type="entry name" value="E3 UBIQUITIN-PROTEIN LIGASE HOS1"/>
    <property type="match status" value="1"/>
</dbReference>
<name>A0A2P6TZ92_CHLSO</name>
<organism evidence="3 4">
    <name type="scientific">Chlorella sorokiniana</name>
    <name type="common">Freshwater green alga</name>
    <dbReference type="NCBI Taxonomy" id="3076"/>
    <lineage>
        <taxon>Eukaryota</taxon>
        <taxon>Viridiplantae</taxon>
        <taxon>Chlorophyta</taxon>
        <taxon>core chlorophytes</taxon>
        <taxon>Trebouxiophyceae</taxon>
        <taxon>Chlorellales</taxon>
        <taxon>Chlorellaceae</taxon>
        <taxon>Chlorella clade</taxon>
        <taxon>Chlorella</taxon>
    </lineage>
</organism>
<dbReference type="GO" id="GO:0016567">
    <property type="term" value="P:protein ubiquitination"/>
    <property type="evidence" value="ECO:0007669"/>
    <property type="project" value="InterPro"/>
</dbReference>
<evidence type="ECO:0000313" key="3">
    <source>
        <dbReference type="EMBL" id="PRW59389.1"/>
    </source>
</evidence>
<dbReference type="InterPro" id="IPR044718">
    <property type="entry name" value="HOS1"/>
</dbReference>